<dbReference type="Pfam" id="PF09184">
    <property type="entry name" value="PPP4R2"/>
    <property type="match status" value="1"/>
</dbReference>
<protein>
    <recommendedName>
        <fullName evidence="5">PPP4R2-domain-containing protein</fullName>
    </recommendedName>
</protein>
<organism evidence="3 4">
    <name type="scientific">Steccherinum ochraceum</name>
    <dbReference type="NCBI Taxonomy" id="92696"/>
    <lineage>
        <taxon>Eukaryota</taxon>
        <taxon>Fungi</taxon>
        <taxon>Dikarya</taxon>
        <taxon>Basidiomycota</taxon>
        <taxon>Agaricomycotina</taxon>
        <taxon>Agaricomycetes</taxon>
        <taxon>Polyporales</taxon>
        <taxon>Steccherinaceae</taxon>
        <taxon>Steccherinum</taxon>
    </lineage>
</organism>
<comment type="caution">
    <text evidence="3">The sequence shown here is derived from an EMBL/GenBank/DDBJ whole genome shotgun (WGS) entry which is preliminary data.</text>
</comment>
<dbReference type="GO" id="GO:0005634">
    <property type="term" value="C:nucleus"/>
    <property type="evidence" value="ECO:0007669"/>
    <property type="project" value="TreeGrafter"/>
</dbReference>
<dbReference type="PANTHER" id="PTHR16487">
    <property type="entry name" value="PPP4R2-RELATED PROTEIN"/>
    <property type="match status" value="1"/>
</dbReference>
<feature type="region of interest" description="Disordered" evidence="2">
    <location>
        <begin position="249"/>
        <end position="330"/>
    </location>
</feature>
<sequence length="330" mass="35292">MSDSFEWKPEHNELLERIAASDQVDIEWNLVRDVIKHKLDQNVSLYLDNPPPDETTVIQAASLGLPKHLPLGGIKLPPFAPRIRLQDNPNEAPKHTLTPEEAKEMKDIIFKQLDDFEGAPFTIQRVCELCLEPKRHYKYPGKYLRAVDKALLVTSTWDAFPASSSKSITLPGVGSSIVSSAALSAPSTPLFSPIPFLHGDARRSQSRSPPPSPLALTAVGAGGSMTTSPHAGAEGADLKVIGLVDELDDPSPGHLSDHPQALTATTTVADTTKPEYKSLGDRFTKGETEEQASGGENEGEGEAGGGESAPSSDGMVVDEDGSDDKENKAA</sequence>
<keyword evidence="4" id="KW-1185">Reference proteome</keyword>
<evidence type="ECO:0008006" key="5">
    <source>
        <dbReference type="Google" id="ProtNLM"/>
    </source>
</evidence>
<dbReference type="AlphaFoldDB" id="A0A4R0RMN2"/>
<dbReference type="PANTHER" id="PTHR16487:SF0">
    <property type="entry name" value="PROTEIN PHOSPHATASE 4 REGULATORY SUBUNIT 2-RELATED"/>
    <property type="match status" value="1"/>
</dbReference>
<dbReference type="EMBL" id="RWJN01000054">
    <property type="protein sequence ID" value="TCD68896.1"/>
    <property type="molecule type" value="Genomic_DNA"/>
</dbReference>
<comment type="similarity">
    <text evidence="1">Belongs to the PPP4R2 family.</text>
</comment>
<feature type="region of interest" description="Disordered" evidence="2">
    <location>
        <begin position="196"/>
        <end position="232"/>
    </location>
</feature>
<evidence type="ECO:0000256" key="2">
    <source>
        <dbReference type="SAM" id="MobiDB-lite"/>
    </source>
</evidence>
<feature type="compositionally biased region" description="Basic and acidic residues" evidence="2">
    <location>
        <begin position="272"/>
        <end position="288"/>
    </location>
</feature>
<dbReference type="GO" id="GO:0030289">
    <property type="term" value="C:protein phosphatase 4 complex"/>
    <property type="evidence" value="ECO:0007669"/>
    <property type="project" value="InterPro"/>
</dbReference>
<feature type="compositionally biased region" description="Low complexity" evidence="2">
    <location>
        <begin position="261"/>
        <end position="271"/>
    </location>
</feature>
<dbReference type="GO" id="GO:0019888">
    <property type="term" value="F:protein phosphatase regulator activity"/>
    <property type="evidence" value="ECO:0007669"/>
    <property type="project" value="InterPro"/>
</dbReference>
<gene>
    <name evidence="3" type="ORF">EIP91_009446</name>
</gene>
<reference evidence="3 4" key="1">
    <citation type="submission" date="2018-11" db="EMBL/GenBank/DDBJ databases">
        <title>Genome assembly of Steccherinum ochraceum LE-BIN_3174, the white-rot fungus of the Steccherinaceae family (The Residual Polyporoid clade, Polyporales, Basidiomycota).</title>
        <authorList>
            <person name="Fedorova T.V."/>
            <person name="Glazunova O.A."/>
            <person name="Landesman E.O."/>
            <person name="Moiseenko K.V."/>
            <person name="Psurtseva N.V."/>
            <person name="Savinova O.S."/>
            <person name="Shakhova N.V."/>
            <person name="Tyazhelova T.V."/>
            <person name="Vasina D.V."/>
        </authorList>
    </citation>
    <scope>NUCLEOTIDE SEQUENCE [LARGE SCALE GENOMIC DNA]</scope>
    <source>
        <strain evidence="3 4">LE-BIN_3174</strain>
    </source>
</reference>
<accession>A0A4R0RMN2</accession>
<dbReference type="OrthoDB" id="341898at2759"/>
<evidence type="ECO:0000313" key="4">
    <source>
        <dbReference type="Proteomes" id="UP000292702"/>
    </source>
</evidence>
<dbReference type="STRING" id="92696.A0A4R0RMN2"/>
<name>A0A4R0RMN2_9APHY</name>
<evidence type="ECO:0000313" key="3">
    <source>
        <dbReference type="EMBL" id="TCD68896.1"/>
    </source>
</evidence>
<proteinExistence type="inferred from homology"/>
<dbReference type="InterPro" id="IPR015267">
    <property type="entry name" value="PPP4R2"/>
</dbReference>
<dbReference type="Proteomes" id="UP000292702">
    <property type="component" value="Unassembled WGS sequence"/>
</dbReference>
<dbReference type="GO" id="GO:0005737">
    <property type="term" value="C:cytoplasm"/>
    <property type="evidence" value="ECO:0007669"/>
    <property type="project" value="TreeGrafter"/>
</dbReference>
<evidence type="ECO:0000256" key="1">
    <source>
        <dbReference type="ARBA" id="ARBA00009207"/>
    </source>
</evidence>